<accession>A0ABR7ZA69</accession>
<organism evidence="1 2">
    <name type="scientific">Pseudomonas typographi</name>
    <dbReference type="NCBI Taxonomy" id="2715964"/>
    <lineage>
        <taxon>Bacteria</taxon>
        <taxon>Pseudomonadati</taxon>
        <taxon>Pseudomonadota</taxon>
        <taxon>Gammaproteobacteria</taxon>
        <taxon>Pseudomonadales</taxon>
        <taxon>Pseudomonadaceae</taxon>
        <taxon>Pseudomonas</taxon>
    </lineage>
</organism>
<sequence length="157" mass="17149">MTDLICRKSMMRCQTPGMCSPHGGCQDPVTQQLRAENKWLRNQIPSTEMVWCACGDGYPVNSYGAGFMDANNGVCANCDAANGGVEPGLDTPDELKALRKDAERYRWFRNQHWDGSAICAVVDPKQSTKLGAYCPSEKLLDEAIDAALTMSKEASHG</sequence>
<keyword evidence="2" id="KW-1185">Reference proteome</keyword>
<dbReference type="EMBL" id="JAAOCA010000066">
    <property type="protein sequence ID" value="MBD1602354.1"/>
    <property type="molecule type" value="Genomic_DNA"/>
</dbReference>
<reference evidence="1 2" key="1">
    <citation type="journal article" date="2020" name="Insects">
        <title>Bacteria Belonging to Pseudomonas typographi sp. nov. from the Bark Beetle Ips typographus Have Genomic Potential to Aid in the Host Ecology.</title>
        <authorList>
            <person name="Peral-Aranega E."/>
            <person name="Saati-Santamaria Z."/>
            <person name="Kolarik M."/>
            <person name="Rivas R."/>
            <person name="Garcia-Fraile P."/>
        </authorList>
    </citation>
    <scope>NUCLEOTIDE SEQUENCE [LARGE SCALE GENOMIC DNA]</scope>
    <source>
        <strain evidence="1 2">CA3A</strain>
    </source>
</reference>
<evidence type="ECO:0000313" key="1">
    <source>
        <dbReference type="EMBL" id="MBD1602354.1"/>
    </source>
</evidence>
<proteinExistence type="predicted"/>
<dbReference type="Proteomes" id="UP000805841">
    <property type="component" value="Unassembled WGS sequence"/>
</dbReference>
<protein>
    <submittedName>
        <fullName evidence="1">Uncharacterized protein</fullName>
    </submittedName>
</protein>
<gene>
    <name evidence="1" type="ORF">HAQ05_27105</name>
</gene>
<comment type="caution">
    <text evidence="1">The sequence shown here is derived from an EMBL/GenBank/DDBJ whole genome shotgun (WGS) entry which is preliminary data.</text>
</comment>
<evidence type="ECO:0000313" key="2">
    <source>
        <dbReference type="Proteomes" id="UP000805841"/>
    </source>
</evidence>
<name>A0ABR7ZA69_9PSED</name>
<dbReference type="RefSeq" id="WP_190427243.1">
    <property type="nucleotide sequence ID" value="NZ_JAAOCA010000066.1"/>
</dbReference>